<protein>
    <submittedName>
        <fullName evidence="11">ABC transporter ATP-binding protein/permease</fullName>
    </submittedName>
</protein>
<dbReference type="PROSITE" id="PS50893">
    <property type="entry name" value="ABC_TRANSPORTER_2"/>
    <property type="match status" value="1"/>
</dbReference>
<dbReference type="PROSITE" id="PS00211">
    <property type="entry name" value="ABC_TRANSPORTER_1"/>
    <property type="match status" value="1"/>
</dbReference>
<dbReference type="Gene3D" id="3.40.50.300">
    <property type="entry name" value="P-loop containing nucleotide triphosphate hydrolases"/>
    <property type="match status" value="1"/>
</dbReference>
<feature type="domain" description="ABC transporter" evidence="9">
    <location>
        <begin position="365"/>
        <end position="601"/>
    </location>
</feature>
<feature type="transmembrane region" description="Helical" evidence="8">
    <location>
        <begin position="47"/>
        <end position="69"/>
    </location>
</feature>
<gene>
    <name evidence="11" type="ORF">MF672_021715</name>
</gene>
<dbReference type="InterPro" id="IPR017871">
    <property type="entry name" value="ABC_transporter-like_CS"/>
</dbReference>
<comment type="caution">
    <text evidence="11">The sequence shown here is derived from an EMBL/GenBank/DDBJ whole genome shotgun (WGS) entry which is preliminary data.</text>
</comment>
<evidence type="ECO:0000256" key="8">
    <source>
        <dbReference type="SAM" id="Phobius"/>
    </source>
</evidence>
<dbReference type="EMBL" id="JAKRKC020000001">
    <property type="protein sequence ID" value="MCK2216398.1"/>
    <property type="molecule type" value="Genomic_DNA"/>
</dbReference>
<evidence type="ECO:0000256" key="6">
    <source>
        <dbReference type="ARBA" id="ARBA00023136"/>
    </source>
</evidence>
<dbReference type="InterPro" id="IPR011527">
    <property type="entry name" value="ABC1_TM_dom"/>
</dbReference>
<dbReference type="SUPFAM" id="SSF52540">
    <property type="entry name" value="P-loop containing nucleoside triphosphate hydrolases"/>
    <property type="match status" value="1"/>
</dbReference>
<dbReference type="Pfam" id="PF00664">
    <property type="entry name" value="ABC_membrane"/>
    <property type="match status" value="1"/>
</dbReference>
<evidence type="ECO:0000256" key="2">
    <source>
        <dbReference type="ARBA" id="ARBA00022692"/>
    </source>
</evidence>
<dbReference type="InterPro" id="IPR036640">
    <property type="entry name" value="ABC1_TM_sf"/>
</dbReference>
<feature type="transmembrane region" description="Helical" evidence="8">
    <location>
        <begin position="266"/>
        <end position="290"/>
    </location>
</feature>
<dbReference type="RefSeq" id="WP_247815498.1">
    <property type="nucleotide sequence ID" value="NZ_JAKRKC020000001.1"/>
</dbReference>
<dbReference type="SMART" id="SM00382">
    <property type="entry name" value="AAA"/>
    <property type="match status" value="1"/>
</dbReference>
<evidence type="ECO:0000313" key="12">
    <source>
        <dbReference type="Proteomes" id="UP001317259"/>
    </source>
</evidence>
<evidence type="ECO:0000256" key="1">
    <source>
        <dbReference type="ARBA" id="ARBA00004651"/>
    </source>
</evidence>
<dbReference type="InterPro" id="IPR003439">
    <property type="entry name" value="ABC_transporter-like_ATP-bd"/>
</dbReference>
<dbReference type="Gene3D" id="1.20.1560.10">
    <property type="entry name" value="ABC transporter type 1, transmembrane domain"/>
    <property type="match status" value="1"/>
</dbReference>
<dbReference type="Pfam" id="PF00005">
    <property type="entry name" value="ABC_tran"/>
    <property type="match status" value="1"/>
</dbReference>
<evidence type="ECO:0000256" key="5">
    <source>
        <dbReference type="ARBA" id="ARBA00022989"/>
    </source>
</evidence>
<keyword evidence="6 8" id="KW-0472">Membrane</keyword>
<dbReference type="PANTHER" id="PTHR43394">
    <property type="entry name" value="ATP-DEPENDENT PERMEASE MDL1, MITOCHONDRIAL"/>
    <property type="match status" value="1"/>
</dbReference>
<dbReference type="PANTHER" id="PTHR43394:SF1">
    <property type="entry name" value="ATP-BINDING CASSETTE SUB-FAMILY B MEMBER 10, MITOCHONDRIAL"/>
    <property type="match status" value="1"/>
</dbReference>
<sequence>MLRAPNESRRLSRRLSFAASGRELAPAITLRRTFREFWPDTRGLRRLFAAGVVFAVLAALCEVAAIRLFGHITDEVLTTRRLEAFWAPAFSWLGLAAVAGLASFAGTYATALGAERFLLRLRDRVFDHLQTLAPDYAENRRLGDLIARLTDDVEAIEELVGSGLVKAITTAASVVFFAGAAFLVRWDLALVTLALIPAFLLVSKVFAARFRTAAARERHSNGAMNSVLEEGLANQPLVQAYNRQRDEARRLHREGRTWLRANLTQAWLSGLYGPVVQVIETACLIVVLGVGAWEIAAGRLTIGGLLAFAAYLALLYPAVQGLGELALTVSEAAAGSDRIIEVLRARPAVTDAPGAVAAAPGRGRVEFDRVSFAYPGRAARPALREVSFAAEPGEVLVITGPSGAGKSTLAKLLVRFYDPDEGRILLDGADLRDLTRESLRDNVTVLHQETLLFSGSVRDNIAYGRPGASLEEVIRAAETAGVHDFVKLLPHGYDTPVGQRGRLLSGGQRQRIAIARAVLRDAPVLVLDEPMTGLDEETAAQVMGPLGRLMAGRTTILITHDLRQVPSGARVIGLRPVPREERIRLKRAGVPRLARGRAGTDAPPAPDVRPAQGPGPDTASHAARPDAGTHAVRPDAGAHAVRAEPASHTFRPVPRPRRPLEPEPGVTDPGP</sequence>
<evidence type="ECO:0000256" key="3">
    <source>
        <dbReference type="ARBA" id="ARBA00022741"/>
    </source>
</evidence>
<proteinExistence type="predicted"/>
<keyword evidence="3" id="KW-0547">Nucleotide-binding</keyword>
<dbReference type="PROSITE" id="PS50929">
    <property type="entry name" value="ABC_TM1F"/>
    <property type="match status" value="1"/>
</dbReference>
<accession>A0ABT0FVN5</accession>
<dbReference type="SUPFAM" id="SSF90123">
    <property type="entry name" value="ABC transporter transmembrane region"/>
    <property type="match status" value="1"/>
</dbReference>
<dbReference type="InterPro" id="IPR039421">
    <property type="entry name" value="Type_1_exporter"/>
</dbReference>
<keyword evidence="4 11" id="KW-0067">ATP-binding</keyword>
<dbReference type="InterPro" id="IPR003593">
    <property type="entry name" value="AAA+_ATPase"/>
</dbReference>
<feature type="transmembrane region" description="Helical" evidence="8">
    <location>
        <begin position="89"/>
        <end position="114"/>
    </location>
</feature>
<comment type="subcellular location">
    <subcellularLocation>
        <location evidence="1">Cell membrane</location>
        <topology evidence="1">Multi-pass membrane protein</topology>
    </subcellularLocation>
</comment>
<dbReference type="GO" id="GO:0005524">
    <property type="term" value="F:ATP binding"/>
    <property type="evidence" value="ECO:0007669"/>
    <property type="project" value="UniProtKB-KW"/>
</dbReference>
<reference evidence="11 12" key="1">
    <citation type="submission" date="2022-04" db="EMBL/GenBank/DDBJ databases">
        <title>Genome draft of Actinomadura sp. ATCC 31491.</title>
        <authorList>
            <person name="Shi X."/>
            <person name="Du Y."/>
        </authorList>
    </citation>
    <scope>NUCLEOTIDE SEQUENCE [LARGE SCALE GENOMIC DNA]</scope>
    <source>
        <strain evidence="11 12">ATCC 31491</strain>
    </source>
</reference>
<dbReference type="InterPro" id="IPR027417">
    <property type="entry name" value="P-loop_NTPase"/>
</dbReference>
<keyword evidence="12" id="KW-1185">Reference proteome</keyword>
<evidence type="ECO:0000256" key="7">
    <source>
        <dbReference type="SAM" id="MobiDB-lite"/>
    </source>
</evidence>
<dbReference type="Proteomes" id="UP001317259">
    <property type="component" value="Unassembled WGS sequence"/>
</dbReference>
<keyword evidence="2 8" id="KW-0812">Transmembrane</keyword>
<evidence type="ECO:0000259" key="10">
    <source>
        <dbReference type="PROSITE" id="PS50929"/>
    </source>
</evidence>
<evidence type="ECO:0000313" key="11">
    <source>
        <dbReference type="EMBL" id="MCK2216398.1"/>
    </source>
</evidence>
<feature type="region of interest" description="Disordered" evidence="7">
    <location>
        <begin position="585"/>
        <end position="671"/>
    </location>
</feature>
<evidence type="ECO:0000259" key="9">
    <source>
        <dbReference type="PROSITE" id="PS50893"/>
    </source>
</evidence>
<evidence type="ECO:0000256" key="4">
    <source>
        <dbReference type="ARBA" id="ARBA00022840"/>
    </source>
</evidence>
<keyword evidence="5 8" id="KW-1133">Transmembrane helix</keyword>
<feature type="domain" description="ABC transmembrane type-1" evidence="10">
    <location>
        <begin position="49"/>
        <end position="331"/>
    </location>
</feature>
<name>A0ABT0FVN5_9ACTN</name>
<organism evidence="11 12">
    <name type="scientific">Actinomadura luzonensis</name>
    <dbReference type="NCBI Taxonomy" id="2805427"/>
    <lineage>
        <taxon>Bacteria</taxon>
        <taxon>Bacillati</taxon>
        <taxon>Actinomycetota</taxon>
        <taxon>Actinomycetes</taxon>
        <taxon>Streptosporangiales</taxon>
        <taxon>Thermomonosporaceae</taxon>
        <taxon>Actinomadura</taxon>
    </lineage>
</organism>
<feature type="transmembrane region" description="Helical" evidence="8">
    <location>
        <begin position="296"/>
        <end position="316"/>
    </location>
</feature>